<keyword evidence="2" id="KW-1185">Reference proteome</keyword>
<protein>
    <submittedName>
        <fullName evidence="1">Pyridoxamine 5'-phosphate oxidase family protein</fullName>
    </submittedName>
</protein>
<sequence length="267" mass="29888">MESPTYGDVIASTDLAATAELAYLDRSGTPRLRSVTPMLMRGEPVVTLTYADADLAREISSSPRVCLVFSDSRLAYAGWTPLAVQARAELEPDPEGDTFQDHLLDQELRKFPPSRRYLDSILLRRENWWYVPRLILRLRELDAPLPVGRRRAPEHGVIAWRAGSGLLADSVRVDDWDSDRIPLRSLAGNEGLGLADAPAALFYHDFSVPDMELRTSFLVTGRLTNGRLRVEERAGSRSLGKLPGLIARWRAERQLRKRCEAGIDGKP</sequence>
<proteinExistence type="predicted"/>
<organism evidence="1 2">
    <name type="scientific">Rubrobacter taiwanensis</name>
    <dbReference type="NCBI Taxonomy" id="185139"/>
    <lineage>
        <taxon>Bacteria</taxon>
        <taxon>Bacillati</taxon>
        <taxon>Actinomycetota</taxon>
        <taxon>Rubrobacteria</taxon>
        <taxon>Rubrobacterales</taxon>
        <taxon>Rubrobacteraceae</taxon>
        <taxon>Rubrobacter</taxon>
    </lineage>
</organism>
<evidence type="ECO:0000313" key="1">
    <source>
        <dbReference type="EMBL" id="TCJ16459.1"/>
    </source>
</evidence>
<dbReference type="AlphaFoldDB" id="A0A4R1BGX4"/>
<reference evidence="1 2" key="1">
    <citation type="submission" date="2019-03" db="EMBL/GenBank/DDBJ databases">
        <title>Whole genome sequence of a novel Rubrobacter taiwanensis strain, isolated from Yellowstone National Park.</title>
        <authorList>
            <person name="Freed S."/>
            <person name="Ramaley R.F."/>
            <person name="Kyndt J.A."/>
        </authorList>
    </citation>
    <scope>NUCLEOTIDE SEQUENCE [LARGE SCALE GENOMIC DNA]</scope>
    <source>
        <strain evidence="1 2">Yellowstone</strain>
    </source>
</reference>
<dbReference type="Proteomes" id="UP000295244">
    <property type="component" value="Unassembled WGS sequence"/>
</dbReference>
<name>A0A4R1BGX4_9ACTN</name>
<dbReference type="RefSeq" id="WP_132691516.1">
    <property type="nucleotide sequence ID" value="NZ_SKBU01000016.1"/>
</dbReference>
<comment type="caution">
    <text evidence="1">The sequence shown here is derived from an EMBL/GenBank/DDBJ whole genome shotgun (WGS) entry which is preliminary data.</text>
</comment>
<accession>A0A4R1BGX4</accession>
<dbReference type="InterPro" id="IPR012349">
    <property type="entry name" value="Split_barrel_FMN-bd"/>
</dbReference>
<dbReference type="SUPFAM" id="SSF50475">
    <property type="entry name" value="FMN-binding split barrel"/>
    <property type="match status" value="1"/>
</dbReference>
<dbReference type="Gene3D" id="2.30.110.10">
    <property type="entry name" value="Electron Transport, Fmn-binding Protein, Chain A"/>
    <property type="match status" value="1"/>
</dbReference>
<gene>
    <name evidence="1" type="ORF">E0L93_10085</name>
</gene>
<dbReference type="EMBL" id="SKBU01000016">
    <property type="protein sequence ID" value="TCJ16459.1"/>
    <property type="molecule type" value="Genomic_DNA"/>
</dbReference>
<dbReference type="OrthoDB" id="4933758at2"/>
<evidence type="ECO:0000313" key="2">
    <source>
        <dbReference type="Proteomes" id="UP000295244"/>
    </source>
</evidence>